<keyword evidence="2" id="KW-1003">Cell membrane</keyword>
<dbReference type="InterPro" id="IPR043428">
    <property type="entry name" value="LivM-like"/>
</dbReference>
<dbReference type="Proteomes" id="UP000606991">
    <property type="component" value="Unassembled WGS sequence"/>
</dbReference>
<keyword evidence="8" id="KW-0547">Nucleotide-binding</keyword>
<protein>
    <submittedName>
        <fullName evidence="8">ABC transporter ATP-binding protein</fullName>
    </submittedName>
</protein>
<feature type="transmembrane region" description="Helical" evidence="6">
    <location>
        <begin position="244"/>
        <end position="261"/>
    </location>
</feature>
<organism evidence="8 9">
    <name type="scientific">Candidatus Aeolococcus gillhamiae</name>
    <dbReference type="NCBI Taxonomy" id="3127015"/>
    <lineage>
        <taxon>Bacteria</taxon>
        <taxon>Bacillati</taxon>
        <taxon>Candidatus Dormiibacterota</taxon>
        <taxon>Candidatus Dormibacteria</taxon>
        <taxon>Candidatus Aeolococcales</taxon>
        <taxon>Candidatus Aeolococcaceae</taxon>
        <taxon>Candidatus Aeolococcus</taxon>
    </lineage>
</organism>
<evidence type="ECO:0000313" key="9">
    <source>
        <dbReference type="Proteomes" id="UP000248724"/>
    </source>
</evidence>
<evidence type="ECO:0000313" key="7">
    <source>
        <dbReference type="EMBL" id="MBJ7595698.1"/>
    </source>
</evidence>
<dbReference type="AlphaFoldDB" id="A0A2W6AJ96"/>
<keyword evidence="4 6" id="KW-1133">Transmembrane helix</keyword>
<evidence type="ECO:0000256" key="5">
    <source>
        <dbReference type="ARBA" id="ARBA00023136"/>
    </source>
</evidence>
<dbReference type="Pfam" id="PF02653">
    <property type="entry name" value="BPD_transp_2"/>
    <property type="match status" value="1"/>
</dbReference>
<reference evidence="7 10" key="3">
    <citation type="submission" date="2020-10" db="EMBL/GenBank/DDBJ databases">
        <title>Ca. Dormibacterota MAGs.</title>
        <authorList>
            <person name="Montgomery K."/>
        </authorList>
    </citation>
    <scope>NUCLEOTIDE SEQUENCE [LARGE SCALE GENOMIC DNA]</scope>
    <source>
        <strain evidence="7">SC8812_S17_18</strain>
    </source>
</reference>
<dbReference type="EMBL" id="JAEKNS010000131">
    <property type="protein sequence ID" value="MBJ7595698.1"/>
    <property type="molecule type" value="Genomic_DNA"/>
</dbReference>
<name>A0A2W6AJ96_9BACT</name>
<dbReference type="PANTHER" id="PTHR30482">
    <property type="entry name" value="HIGH-AFFINITY BRANCHED-CHAIN AMINO ACID TRANSPORT SYSTEM PERMEASE"/>
    <property type="match status" value="1"/>
</dbReference>
<evidence type="ECO:0000256" key="3">
    <source>
        <dbReference type="ARBA" id="ARBA00022692"/>
    </source>
</evidence>
<dbReference type="GO" id="GO:0005886">
    <property type="term" value="C:plasma membrane"/>
    <property type="evidence" value="ECO:0007669"/>
    <property type="project" value="UniProtKB-SubCell"/>
</dbReference>
<dbReference type="PANTHER" id="PTHR30482:SF10">
    <property type="entry name" value="HIGH-AFFINITY BRANCHED-CHAIN AMINO ACID TRANSPORT PROTEIN BRAE"/>
    <property type="match status" value="1"/>
</dbReference>
<evidence type="ECO:0000256" key="1">
    <source>
        <dbReference type="ARBA" id="ARBA00004651"/>
    </source>
</evidence>
<sequence length="357" mass="37696">MITRPNLAFGVAALPFGVLLPGMFHQAPDFLLWAASSLAIYTLLALGLNVVVGFAGLLDLGYAAFFAIGAYACASLASPAHHIHLPFWVLIFIGAWVASLFGAVLGAPTLRLRGDYLAIVTLGFGEIVPDLATNNVFNLTGGPNGISGIDSPTVFGLHFGNNPQYFYWTLLVLVIVVVVLLRNIYQTRVGRAWVALREDEVAAAATGINTTSTKLLAFAIGASVSGLAGAFYGALVTIVSPDDFSFSISIAVLSIIVLGGIGNITGVILGSFVLTFVIFWALPHMNEWSTTVSQTLNVQALASIDFSSYTYIVYGAALILMMLFRPGGLLPSRARRIELEHNTGGEGESLAAVQGIA</sequence>
<evidence type="ECO:0000256" key="4">
    <source>
        <dbReference type="ARBA" id="ARBA00022989"/>
    </source>
</evidence>
<evidence type="ECO:0000256" key="2">
    <source>
        <dbReference type="ARBA" id="ARBA00022475"/>
    </source>
</evidence>
<dbReference type="InterPro" id="IPR001851">
    <property type="entry name" value="ABC_transp_permease"/>
</dbReference>
<keyword evidence="8" id="KW-0067">ATP-binding</keyword>
<dbReference type="EMBL" id="QHBU01000282">
    <property type="protein sequence ID" value="PZR77801.1"/>
    <property type="molecule type" value="Genomic_DNA"/>
</dbReference>
<gene>
    <name evidence="8" type="ORF">DLM65_14815</name>
    <name evidence="7" type="ORF">JF886_12715</name>
</gene>
<feature type="transmembrane region" description="Helical" evidence="6">
    <location>
        <begin position="60"/>
        <end position="78"/>
    </location>
</feature>
<dbReference type="CDD" id="cd06581">
    <property type="entry name" value="TM_PBP1_LivM_like"/>
    <property type="match status" value="1"/>
</dbReference>
<feature type="transmembrane region" description="Helical" evidence="6">
    <location>
        <begin position="85"/>
        <end position="107"/>
    </location>
</feature>
<comment type="caution">
    <text evidence="8">The sequence shown here is derived from an EMBL/GenBank/DDBJ whole genome shotgun (WGS) entry which is preliminary data.</text>
</comment>
<evidence type="ECO:0000313" key="10">
    <source>
        <dbReference type="Proteomes" id="UP000606991"/>
    </source>
</evidence>
<keyword evidence="5 6" id="KW-0472">Membrane</keyword>
<accession>A0A2W6AJ96</accession>
<feature type="transmembrane region" description="Helical" evidence="6">
    <location>
        <begin position="306"/>
        <end position="324"/>
    </location>
</feature>
<keyword evidence="3 6" id="KW-0812">Transmembrane</keyword>
<accession>A0A934N6A6</accession>
<comment type="subcellular location">
    <subcellularLocation>
        <location evidence="1">Cell membrane</location>
        <topology evidence="1">Multi-pass membrane protein</topology>
    </subcellularLocation>
</comment>
<evidence type="ECO:0000313" key="8">
    <source>
        <dbReference type="EMBL" id="PZR77801.1"/>
    </source>
</evidence>
<dbReference type="GO" id="GO:0015658">
    <property type="term" value="F:branched-chain amino acid transmembrane transporter activity"/>
    <property type="evidence" value="ECO:0007669"/>
    <property type="project" value="InterPro"/>
</dbReference>
<feature type="transmembrane region" description="Helical" evidence="6">
    <location>
        <begin position="165"/>
        <end position="185"/>
    </location>
</feature>
<proteinExistence type="predicted"/>
<reference evidence="8 9" key="1">
    <citation type="journal article" date="2017" name="Nature">
        <title>Atmospheric trace gases support primary production in Antarctic desert surface soil.</title>
        <authorList>
            <person name="Ji M."/>
            <person name="Greening C."/>
            <person name="Vanwonterghem I."/>
            <person name="Carere C.R."/>
            <person name="Bay S.K."/>
            <person name="Steen J.A."/>
            <person name="Montgomery K."/>
            <person name="Lines T."/>
            <person name="Beardall J."/>
            <person name="van Dorst J."/>
            <person name="Snape I."/>
            <person name="Stott M.B."/>
            <person name="Hugenholtz P."/>
            <person name="Ferrari B.C."/>
        </authorList>
    </citation>
    <scope>NUCLEOTIDE SEQUENCE [LARGE SCALE GENOMIC DNA]</scope>
    <source>
        <strain evidence="8">RRmetagenome_bin12</strain>
    </source>
</reference>
<evidence type="ECO:0000256" key="6">
    <source>
        <dbReference type="SAM" id="Phobius"/>
    </source>
</evidence>
<dbReference type="Proteomes" id="UP000248724">
    <property type="component" value="Unassembled WGS sequence"/>
</dbReference>
<feature type="transmembrane region" description="Helical" evidence="6">
    <location>
        <begin position="215"/>
        <end position="238"/>
    </location>
</feature>
<feature type="transmembrane region" description="Helical" evidence="6">
    <location>
        <begin position="6"/>
        <end position="24"/>
    </location>
</feature>
<reference evidence="8" key="2">
    <citation type="submission" date="2018-05" db="EMBL/GenBank/DDBJ databases">
        <authorList>
            <person name="Ferrari B."/>
        </authorList>
    </citation>
    <scope>NUCLEOTIDE SEQUENCE</scope>
    <source>
        <strain evidence="8">RRmetagenome_bin12</strain>
    </source>
</reference>
<dbReference type="GO" id="GO:0005524">
    <property type="term" value="F:ATP binding"/>
    <property type="evidence" value="ECO:0007669"/>
    <property type="project" value="UniProtKB-KW"/>
</dbReference>